<dbReference type="GO" id="GO:0051604">
    <property type="term" value="P:protein maturation"/>
    <property type="evidence" value="ECO:0007669"/>
    <property type="project" value="TreeGrafter"/>
</dbReference>
<keyword evidence="5" id="KW-1185">Reference proteome</keyword>
<organism evidence="4 5">
    <name type="scientific">Exocentrus adspersus</name>
    <dbReference type="NCBI Taxonomy" id="1586481"/>
    <lineage>
        <taxon>Eukaryota</taxon>
        <taxon>Metazoa</taxon>
        <taxon>Ecdysozoa</taxon>
        <taxon>Arthropoda</taxon>
        <taxon>Hexapoda</taxon>
        <taxon>Insecta</taxon>
        <taxon>Pterygota</taxon>
        <taxon>Neoptera</taxon>
        <taxon>Endopterygota</taxon>
        <taxon>Coleoptera</taxon>
        <taxon>Polyphaga</taxon>
        <taxon>Cucujiformia</taxon>
        <taxon>Chrysomeloidea</taxon>
        <taxon>Cerambycidae</taxon>
        <taxon>Lamiinae</taxon>
        <taxon>Acanthocinini</taxon>
        <taxon>Exocentrus</taxon>
    </lineage>
</organism>
<feature type="site" description="Cleavage; by autolysis" evidence="3">
    <location>
        <begin position="175"/>
        <end position="176"/>
    </location>
</feature>
<reference evidence="4 5" key="1">
    <citation type="journal article" date="2023" name="Insect Mol. Biol.">
        <title>Genome sequencing provides insights into the evolution of gene families encoding plant cell wall-degrading enzymes in longhorned beetles.</title>
        <authorList>
            <person name="Shin N.R."/>
            <person name="Okamura Y."/>
            <person name="Kirsch R."/>
            <person name="Pauchet Y."/>
        </authorList>
    </citation>
    <scope>NUCLEOTIDE SEQUENCE [LARGE SCALE GENOMIC DNA]</scope>
    <source>
        <strain evidence="4">EAD_L_NR</strain>
    </source>
</reference>
<evidence type="ECO:0000256" key="2">
    <source>
        <dbReference type="PIRSR" id="PIRSR600246-1"/>
    </source>
</evidence>
<feature type="active site" description="Nucleophile" evidence="2">
    <location>
        <position position="176"/>
    </location>
</feature>
<comment type="similarity">
    <text evidence="1">Belongs to the Ntn-hydrolase family.</text>
</comment>
<dbReference type="Gene3D" id="3.60.20.30">
    <property type="entry name" value="(Glycosyl)asparaginase"/>
    <property type="match status" value="1"/>
</dbReference>
<dbReference type="AlphaFoldDB" id="A0AAV8VYT9"/>
<dbReference type="PANTHER" id="PTHR10188:SF8">
    <property type="entry name" value="THREONINE ASPARTASE 1"/>
    <property type="match status" value="1"/>
</dbReference>
<dbReference type="Pfam" id="PF01112">
    <property type="entry name" value="Asparaginase_2"/>
    <property type="match status" value="1"/>
</dbReference>
<dbReference type="InterPro" id="IPR029055">
    <property type="entry name" value="Ntn_hydrolases_N"/>
</dbReference>
<dbReference type="GO" id="GO:0004298">
    <property type="term" value="F:threonine-type endopeptidase activity"/>
    <property type="evidence" value="ECO:0007669"/>
    <property type="project" value="InterPro"/>
</dbReference>
<dbReference type="InterPro" id="IPR037464">
    <property type="entry name" value="Taspase1"/>
</dbReference>
<dbReference type="PANTHER" id="PTHR10188">
    <property type="entry name" value="L-ASPARAGINASE"/>
    <property type="match status" value="1"/>
</dbReference>
<evidence type="ECO:0000313" key="4">
    <source>
        <dbReference type="EMBL" id="KAJ8919199.1"/>
    </source>
</evidence>
<dbReference type="FunFam" id="3.60.20.30:FF:000006">
    <property type="entry name" value="Threonine aspartase"/>
    <property type="match status" value="1"/>
</dbReference>
<dbReference type="EMBL" id="JANEYG010000020">
    <property type="protein sequence ID" value="KAJ8919199.1"/>
    <property type="molecule type" value="Genomic_DNA"/>
</dbReference>
<evidence type="ECO:0000256" key="1">
    <source>
        <dbReference type="ARBA" id="ARBA00010872"/>
    </source>
</evidence>
<accession>A0AAV8VYT9</accession>
<evidence type="ECO:0000256" key="3">
    <source>
        <dbReference type="PIRSR" id="PIRSR600246-3"/>
    </source>
</evidence>
<proteinExistence type="inferred from homology"/>
<name>A0AAV8VYT9_9CUCU</name>
<dbReference type="GO" id="GO:0005737">
    <property type="term" value="C:cytoplasm"/>
    <property type="evidence" value="ECO:0007669"/>
    <property type="project" value="TreeGrafter"/>
</dbReference>
<gene>
    <name evidence="4" type="ORF">NQ315_012187</name>
</gene>
<protein>
    <recommendedName>
        <fullName evidence="6">Threonine aspartase 1</fullName>
    </recommendedName>
</protein>
<dbReference type="SUPFAM" id="SSF56235">
    <property type="entry name" value="N-terminal nucleophile aminohydrolases (Ntn hydrolases)"/>
    <property type="match status" value="1"/>
</dbReference>
<dbReference type="InterPro" id="IPR000246">
    <property type="entry name" value="Peptidase_T2"/>
</dbReference>
<evidence type="ECO:0000313" key="5">
    <source>
        <dbReference type="Proteomes" id="UP001159042"/>
    </source>
</evidence>
<dbReference type="Proteomes" id="UP001159042">
    <property type="component" value="Unassembled WGS sequence"/>
</dbReference>
<dbReference type="CDD" id="cd04514">
    <property type="entry name" value="Taspase1_like"/>
    <property type="match status" value="1"/>
</dbReference>
<sequence length="352" mass="37851">MDGIIAVHCGAGYHSPRYYREYKRICNRACRKGMEILQQGGSALDAVREAVMVLENDPLTNAGYGSNLTTEGLVETDASIMSGKDLTFGGCGAIKRVKNPVALAYDLCVKQLETLPLGLVPPTLLVGPGGLQHAKSAGLKIVSHKKLISQKSLKQYDKYREMLKTHNSYENKLLDTVGAVCVDDTGHVAAACSSGGILLKKPGRVGQAALYGSGTWADSFDKTTESSVAVCTTGCGEHLVQTQLAKEIAEDLKYATCPTIGLHKTMTDKFLKSRYLKTVKQKMGGALVLHVTLNGDVSVLWTHSTKTMALGYMKATDKKPKSIISKLPVEASVGETVTVSGSHFFVNRQDSH</sequence>
<comment type="caution">
    <text evidence="4">The sequence shown here is derived from an EMBL/GenBank/DDBJ whole genome shotgun (WGS) entry which is preliminary data.</text>
</comment>
<evidence type="ECO:0008006" key="6">
    <source>
        <dbReference type="Google" id="ProtNLM"/>
    </source>
</evidence>